<accession>A0A4R0JBY2</accession>
<organism evidence="2 3">
    <name type="scientific">Kribbella capetownensis</name>
    <dbReference type="NCBI Taxonomy" id="1572659"/>
    <lineage>
        <taxon>Bacteria</taxon>
        <taxon>Bacillati</taxon>
        <taxon>Actinomycetota</taxon>
        <taxon>Actinomycetes</taxon>
        <taxon>Propionibacteriales</taxon>
        <taxon>Kribbellaceae</taxon>
        <taxon>Kribbella</taxon>
    </lineage>
</organism>
<gene>
    <name evidence="2" type="ORF">E0H75_35435</name>
</gene>
<reference evidence="2 3" key="1">
    <citation type="submission" date="2019-02" db="EMBL/GenBank/DDBJ databases">
        <title>Kribbella capetownensis sp. nov. and Kribbella speibonae sp. nov., isolated from soil.</title>
        <authorList>
            <person name="Curtis S.M."/>
            <person name="Norton I."/>
            <person name="Everest G.J."/>
            <person name="Meyers P.R."/>
        </authorList>
    </citation>
    <scope>NUCLEOTIDE SEQUENCE [LARGE SCALE GENOMIC DNA]</scope>
    <source>
        <strain evidence="2 3">YM53</strain>
    </source>
</reference>
<keyword evidence="1" id="KW-1133">Transmembrane helix</keyword>
<feature type="transmembrane region" description="Helical" evidence="1">
    <location>
        <begin position="128"/>
        <end position="149"/>
    </location>
</feature>
<keyword evidence="1" id="KW-0472">Membrane</keyword>
<comment type="caution">
    <text evidence="2">The sequence shown here is derived from an EMBL/GenBank/DDBJ whole genome shotgun (WGS) entry which is preliminary data.</text>
</comment>
<dbReference type="OrthoDB" id="4338017at2"/>
<evidence type="ECO:0000313" key="3">
    <source>
        <dbReference type="Proteomes" id="UP000293342"/>
    </source>
</evidence>
<dbReference type="Proteomes" id="UP000293342">
    <property type="component" value="Unassembled WGS sequence"/>
</dbReference>
<dbReference type="AlphaFoldDB" id="A0A4R0JBY2"/>
<sequence length="194" mass="21040">MTDTQTTGGIRPNRPLSGHRSGLISRLLRSIGYDALLVPIGALTMADAVMGENEKAYGRWSKLARLRQRERRPGTAAILGHGFMSSVLGLLSWFLGMLWVMAVVRGPFYGFVEDGPFGPGTWGGPTKAGAWAVHAAVAVPIILALPFVLRGIALLHVALIRRLFGLRAAWWVLPATITVCAGGLLFLWAWIEQL</sequence>
<dbReference type="RefSeq" id="WP_131518081.1">
    <property type="nucleotide sequence ID" value="NZ_SJKD01000010.1"/>
</dbReference>
<dbReference type="EMBL" id="SJKD01000010">
    <property type="protein sequence ID" value="TCC44161.1"/>
    <property type="molecule type" value="Genomic_DNA"/>
</dbReference>
<evidence type="ECO:0000256" key="1">
    <source>
        <dbReference type="SAM" id="Phobius"/>
    </source>
</evidence>
<evidence type="ECO:0000313" key="2">
    <source>
        <dbReference type="EMBL" id="TCC44161.1"/>
    </source>
</evidence>
<proteinExistence type="predicted"/>
<keyword evidence="1" id="KW-0812">Transmembrane</keyword>
<feature type="transmembrane region" description="Helical" evidence="1">
    <location>
        <begin position="170"/>
        <end position="191"/>
    </location>
</feature>
<keyword evidence="3" id="KW-1185">Reference proteome</keyword>
<feature type="transmembrane region" description="Helical" evidence="1">
    <location>
        <begin position="75"/>
        <end position="108"/>
    </location>
</feature>
<name>A0A4R0JBY2_9ACTN</name>
<protein>
    <submittedName>
        <fullName evidence="2">Uncharacterized protein</fullName>
    </submittedName>
</protein>